<name>A0ABQ6IWM3_9MICO</name>
<reference evidence="7" key="1">
    <citation type="journal article" date="2019" name="Int. J. Syst. Evol. Microbiol.">
        <title>The Global Catalogue of Microorganisms (GCM) 10K type strain sequencing project: providing services to taxonomists for standard genome sequencing and annotation.</title>
        <authorList>
            <consortium name="The Broad Institute Genomics Platform"/>
            <consortium name="The Broad Institute Genome Sequencing Center for Infectious Disease"/>
            <person name="Wu L."/>
            <person name="Ma J."/>
        </authorList>
    </citation>
    <scope>NUCLEOTIDE SEQUENCE [LARGE SCALE GENOMIC DNA]</scope>
    <source>
        <strain evidence="7">NBRC 113072</strain>
    </source>
</reference>
<evidence type="ECO:0000313" key="6">
    <source>
        <dbReference type="EMBL" id="GMA41099.1"/>
    </source>
</evidence>
<comment type="similarity">
    <text evidence="5">Belongs to the CitG/MdcB family.</text>
</comment>
<evidence type="ECO:0000256" key="2">
    <source>
        <dbReference type="ARBA" id="ARBA00022679"/>
    </source>
</evidence>
<dbReference type="Proteomes" id="UP001157126">
    <property type="component" value="Unassembled WGS sequence"/>
</dbReference>
<dbReference type="EC" id="2.4.2.52" evidence="5"/>
<evidence type="ECO:0000256" key="1">
    <source>
        <dbReference type="ARBA" id="ARBA00001210"/>
    </source>
</evidence>
<gene>
    <name evidence="5 6" type="primary">citG</name>
    <name evidence="6" type="ORF">GCM10025883_31440</name>
</gene>
<evidence type="ECO:0000256" key="5">
    <source>
        <dbReference type="HAMAP-Rule" id="MF_00397"/>
    </source>
</evidence>
<dbReference type="InterPro" id="IPR017551">
    <property type="entry name" value="TriPribosyl-deP-CoA_syn_CitG"/>
</dbReference>
<comment type="caution">
    <text evidence="6">The sequence shown here is derived from an EMBL/GenBank/DDBJ whole genome shotgun (WGS) entry which is preliminary data.</text>
</comment>
<dbReference type="HAMAP" id="MF_00397">
    <property type="entry name" value="CitG"/>
    <property type="match status" value="1"/>
</dbReference>
<dbReference type="Pfam" id="PF01874">
    <property type="entry name" value="CitG"/>
    <property type="match status" value="1"/>
</dbReference>
<accession>A0ABQ6IWM3</accession>
<keyword evidence="3 5" id="KW-0547">Nucleotide-binding</keyword>
<organism evidence="6 7">
    <name type="scientific">Mobilicoccus caccae</name>
    <dbReference type="NCBI Taxonomy" id="1859295"/>
    <lineage>
        <taxon>Bacteria</taxon>
        <taxon>Bacillati</taxon>
        <taxon>Actinomycetota</taxon>
        <taxon>Actinomycetes</taxon>
        <taxon>Micrococcales</taxon>
        <taxon>Dermatophilaceae</taxon>
        <taxon>Mobilicoccus</taxon>
    </lineage>
</organism>
<protein>
    <recommendedName>
        <fullName evidence="5">Probable 2-(5''-triphosphoribosyl)-3'-dephosphocoenzyme-A synthase</fullName>
        <shortName evidence="5">2-(5''-triphosphoribosyl)-3'-dephospho-CoA synthase</shortName>
        <ecNumber evidence="5">2.4.2.52</ecNumber>
    </recommendedName>
</protein>
<evidence type="ECO:0000256" key="4">
    <source>
        <dbReference type="ARBA" id="ARBA00022840"/>
    </source>
</evidence>
<sequence length="309" mass="32225">MLMTPPPLPSTASDADLERLARLADSALRIEARLTPKPGLVDARNAGAHGDMDLHTLYVSAQALAPWWVTFATCGSLHVDAHDAELLTALRRIGRAAEDAMFTATGGINTHKGAVFAFGLLLGCAGRRLGSGRGVDVGVCDDVAALATPLLVDDLVTSAREPVTAGELLYRAHGLTGARGQAASGYATARDVGLVAYREALELLAAQPHLALGPMARDRALLHALLALLAVNNDTNLAHRGGPEAMTRVAARADGLLRLGGALNPHYVRLIEAFDDELTDAGLSPGGTADLLAVTIWLSALPPASHLHH</sequence>
<keyword evidence="2 5" id="KW-0808">Transferase</keyword>
<dbReference type="PANTHER" id="PTHR30201">
    <property type="entry name" value="TRIPHOSPHORIBOSYL-DEPHOSPHO-COA SYNTHASE"/>
    <property type="match status" value="1"/>
</dbReference>
<comment type="catalytic activity">
    <reaction evidence="1 5">
        <text>3'-dephospho-CoA + ATP = 2'-(5''-triphospho-alpha-D-ribosyl)-3'-dephospho-CoA + adenine</text>
        <dbReference type="Rhea" id="RHEA:15117"/>
        <dbReference type="ChEBI" id="CHEBI:16708"/>
        <dbReference type="ChEBI" id="CHEBI:30616"/>
        <dbReference type="ChEBI" id="CHEBI:57328"/>
        <dbReference type="ChEBI" id="CHEBI:61378"/>
        <dbReference type="EC" id="2.4.2.52"/>
    </reaction>
</comment>
<evidence type="ECO:0000313" key="7">
    <source>
        <dbReference type="Proteomes" id="UP001157126"/>
    </source>
</evidence>
<keyword evidence="7" id="KW-1185">Reference proteome</keyword>
<dbReference type="PANTHER" id="PTHR30201:SF2">
    <property type="entry name" value="2-(5''-TRIPHOSPHORIBOSYL)-3'-DEPHOSPHOCOENZYME-A SYNTHASE"/>
    <property type="match status" value="1"/>
</dbReference>
<evidence type="ECO:0000256" key="3">
    <source>
        <dbReference type="ARBA" id="ARBA00022741"/>
    </source>
</evidence>
<dbReference type="InterPro" id="IPR002736">
    <property type="entry name" value="CitG"/>
</dbReference>
<dbReference type="Gene3D" id="1.10.4200.10">
    <property type="entry name" value="Triphosphoribosyl-dephospho-CoA protein"/>
    <property type="match status" value="2"/>
</dbReference>
<keyword evidence="4 5" id="KW-0067">ATP-binding</keyword>
<proteinExistence type="inferred from homology"/>
<dbReference type="EMBL" id="BSUO01000001">
    <property type="protein sequence ID" value="GMA41099.1"/>
    <property type="molecule type" value="Genomic_DNA"/>
</dbReference>